<dbReference type="Gene3D" id="2.40.10.10">
    <property type="entry name" value="Trypsin-like serine proteases"/>
    <property type="match status" value="1"/>
</dbReference>
<dbReference type="PROSITE" id="PS00134">
    <property type="entry name" value="TRYPSIN_HIS"/>
    <property type="match status" value="1"/>
</dbReference>
<gene>
    <name evidence="15" type="primary">PRSS55</name>
</gene>
<organism evidence="15 16">
    <name type="scientific">Gallus gallus</name>
    <name type="common">Chicken</name>
    <dbReference type="NCBI Taxonomy" id="9031"/>
    <lineage>
        <taxon>Eukaryota</taxon>
        <taxon>Metazoa</taxon>
        <taxon>Chordata</taxon>
        <taxon>Craniata</taxon>
        <taxon>Vertebrata</taxon>
        <taxon>Euteleostomi</taxon>
        <taxon>Archelosauria</taxon>
        <taxon>Archosauria</taxon>
        <taxon>Dinosauria</taxon>
        <taxon>Saurischia</taxon>
        <taxon>Theropoda</taxon>
        <taxon>Coelurosauria</taxon>
        <taxon>Aves</taxon>
        <taxon>Neognathae</taxon>
        <taxon>Galloanserae</taxon>
        <taxon>Galliformes</taxon>
        <taxon>Phasianidae</taxon>
        <taxon>Phasianinae</taxon>
        <taxon>Gallus</taxon>
    </lineage>
</organism>
<evidence type="ECO:0000256" key="13">
    <source>
        <dbReference type="SAM" id="Phobius"/>
    </source>
</evidence>
<dbReference type="InterPro" id="IPR001254">
    <property type="entry name" value="Trypsin_dom"/>
</dbReference>
<evidence type="ECO:0000256" key="1">
    <source>
        <dbReference type="ARBA" id="ARBA00004613"/>
    </source>
</evidence>
<dbReference type="Pfam" id="PF00089">
    <property type="entry name" value="Trypsin"/>
    <property type="match status" value="1"/>
</dbReference>
<keyword evidence="2" id="KW-0964">Secreted</keyword>
<keyword evidence="13" id="KW-0472">Membrane</keyword>
<feature type="transmembrane region" description="Helical" evidence="13">
    <location>
        <begin position="42"/>
        <end position="62"/>
    </location>
</feature>
<evidence type="ECO:0000256" key="12">
    <source>
        <dbReference type="ARBA" id="ARBA00079711"/>
    </source>
</evidence>
<dbReference type="FunCoup" id="A0A8V0YC27">
    <property type="interactions" value="43"/>
</dbReference>
<dbReference type="Ensembl" id="ENSGALT00010026649.1">
    <property type="protein sequence ID" value="ENSGALP00010015200.1"/>
    <property type="gene ID" value="ENSGALG00010011145.1"/>
</dbReference>
<keyword evidence="3" id="KW-0645">Protease</keyword>
<reference evidence="15" key="3">
    <citation type="submission" date="2025-09" db="UniProtKB">
        <authorList>
            <consortium name="Ensembl"/>
        </authorList>
    </citation>
    <scope>IDENTIFICATION</scope>
    <source>
        <strain evidence="15">broiler</strain>
    </source>
</reference>
<evidence type="ECO:0000256" key="4">
    <source>
        <dbReference type="ARBA" id="ARBA00022729"/>
    </source>
</evidence>
<comment type="function">
    <text evidence="9">Cleaves peptide substrates after methionine, leucine, and norleucine. Physiological substrates include EZR, alpha-tubulins and the apoptosis inhibitor BIRC5/Survivin. Promotes caspase activation and subsequent apoptosis of target cells.</text>
</comment>
<dbReference type="GeneID" id="428663"/>
<keyword evidence="8" id="KW-1015">Disulfide bond</keyword>
<keyword evidence="6" id="KW-0720">Serine protease</keyword>
<dbReference type="GO" id="GO:0004252">
    <property type="term" value="F:serine-type endopeptidase activity"/>
    <property type="evidence" value="ECO:0000318"/>
    <property type="project" value="GO_Central"/>
</dbReference>
<sequence length="376" mass="42512">MSAGQTNSVISQPGCPWQRMWLWKHHCPEYCEQHWSKCGMRMLLLTFWMLTSLISSIHAGSFSKAYTFFRSHQQNKMADIQSTYSHNECGLRPSFESFLWTGKRITSGKYAKAGEFPWQVSIQSNGRHICGGSIISALWILTAAHCFADGVPPDIKIVMGAVDLDFPLEVREPSSLILHEGFNRITLKHDIALIMLNYPIEFSDEKIPICFPYMDDISSWQHCWVAGWGMMGAVSASHMLQKAKMKLVSREECLDQIPQLPKDMLCVELQQGSCQVESGGPLVCSYRNTMKWFQVGVISWGDSCAAKPYHQFYTSVYNYYEWIKTETAMIGKPFLIEGMSKDTVSTTEVYSEAKAQLVFLESAVLLFASLVAIGLL</sequence>
<dbReference type="OrthoDB" id="546450at2759"/>
<comment type="subcellular location">
    <subcellularLocation>
        <location evidence="1">Secreted</location>
    </subcellularLocation>
</comment>
<evidence type="ECO:0000313" key="15">
    <source>
        <dbReference type="Ensembl" id="ENSGALP00010015200.1"/>
    </source>
</evidence>
<dbReference type="PANTHER" id="PTHR24252">
    <property type="entry name" value="ACROSIN-RELATED"/>
    <property type="match status" value="1"/>
</dbReference>
<dbReference type="PANTHER" id="PTHR24252:SF7">
    <property type="entry name" value="HYALIN"/>
    <property type="match status" value="1"/>
</dbReference>
<dbReference type="AlphaFoldDB" id="A0A8V0YC27"/>
<evidence type="ECO:0000256" key="2">
    <source>
        <dbReference type="ARBA" id="ARBA00022525"/>
    </source>
</evidence>
<evidence type="ECO:0000259" key="14">
    <source>
        <dbReference type="PROSITE" id="PS50240"/>
    </source>
</evidence>
<dbReference type="GO" id="GO:0005576">
    <property type="term" value="C:extracellular region"/>
    <property type="evidence" value="ECO:0007669"/>
    <property type="project" value="UniProtKB-SubCell"/>
</dbReference>
<evidence type="ECO:0000256" key="3">
    <source>
        <dbReference type="ARBA" id="ARBA00022670"/>
    </source>
</evidence>
<dbReference type="InterPro" id="IPR018114">
    <property type="entry name" value="TRYPSIN_HIS"/>
</dbReference>
<dbReference type="CTD" id="203074"/>
<keyword evidence="13" id="KW-1133">Transmembrane helix</keyword>
<dbReference type="FunFam" id="2.40.10.10:FF:000146">
    <property type="entry name" value="Serine protease 53"/>
    <property type="match status" value="1"/>
</dbReference>
<dbReference type="InterPro" id="IPR009003">
    <property type="entry name" value="Peptidase_S1_PA"/>
</dbReference>
<evidence type="ECO:0000256" key="11">
    <source>
        <dbReference type="ARBA" id="ARBA00078807"/>
    </source>
</evidence>
<evidence type="ECO:0000256" key="10">
    <source>
        <dbReference type="ARBA" id="ARBA00067130"/>
    </source>
</evidence>
<evidence type="ECO:0000256" key="6">
    <source>
        <dbReference type="ARBA" id="ARBA00022825"/>
    </source>
</evidence>
<dbReference type="InterPro" id="IPR043504">
    <property type="entry name" value="Peptidase_S1_PA_chymotrypsin"/>
</dbReference>
<dbReference type="SMR" id="A0A8V0YC27"/>
<evidence type="ECO:0000256" key="8">
    <source>
        <dbReference type="ARBA" id="ARBA00023157"/>
    </source>
</evidence>
<dbReference type="SUPFAM" id="SSF50494">
    <property type="entry name" value="Trypsin-like serine proteases"/>
    <property type="match status" value="1"/>
</dbReference>
<dbReference type="Proteomes" id="UP000000539">
    <property type="component" value="Chromosome 3"/>
</dbReference>
<dbReference type="PRINTS" id="PR00722">
    <property type="entry name" value="CHYMOTRYPSIN"/>
</dbReference>
<feature type="domain" description="Peptidase S1" evidence="14">
    <location>
        <begin position="105"/>
        <end position="328"/>
    </location>
</feature>
<dbReference type="InterPro" id="IPR001314">
    <property type="entry name" value="Peptidase_S1A"/>
</dbReference>
<protein>
    <recommendedName>
        <fullName evidence="10">Granzyme M</fullName>
    </recommendedName>
    <alternativeName>
        <fullName evidence="11">Met-ase</fullName>
    </alternativeName>
    <alternativeName>
        <fullName evidence="12">Natural killer cell granular protease</fullName>
    </alternativeName>
</protein>
<keyword evidence="5" id="KW-0378">Hydrolase</keyword>
<evidence type="ECO:0000256" key="7">
    <source>
        <dbReference type="ARBA" id="ARBA00023145"/>
    </source>
</evidence>
<dbReference type="GO" id="GO:0006508">
    <property type="term" value="P:proteolysis"/>
    <property type="evidence" value="ECO:0000318"/>
    <property type="project" value="GO_Central"/>
</dbReference>
<keyword evidence="16" id="KW-1185">Reference proteome</keyword>
<reference evidence="15" key="1">
    <citation type="submission" date="2020-11" db="EMBL/GenBank/DDBJ databases">
        <title>Gallus gallus (Chicken) genome, bGalGal1, GRCg7b, maternal haplotype autosomes + Z &amp; W.</title>
        <authorList>
            <person name="Warren W."/>
            <person name="Formenti G."/>
            <person name="Fedrigo O."/>
            <person name="Haase B."/>
            <person name="Mountcastle J."/>
            <person name="Balacco J."/>
            <person name="Tracey A."/>
            <person name="Schneider V."/>
            <person name="Okimoto R."/>
            <person name="Cheng H."/>
            <person name="Hawken R."/>
            <person name="Howe K."/>
            <person name="Jarvis E.D."/>
        </authorList>
    </citation>
    <scope>NUCLEOTIDE SEQUENCE [LARGE SCALE GENOMIC DNA]</scope>
    <source>
        <strain evidence="15">Broiler</strain>
    </source>
</reference>
<dbReference type="KEGG" id="gga:428663"/>
<evidence type="ECO:0000256" key="5">
    <source>
        <dbReference type="ARBA" id="ARBA00022801"/>
    </source>
</evidence>
<evidence type="ECO:0000313" key="16">
    <source>
        <dbReference type="Proteomes" id="UP000000539"/>
    </source>
</evidence>
<keyword evidence="4" id="KW-0732">Signal</keyword>
<keyword evidence="7" id="KW-0865">Zymogen</keyword>
<name>A0A8V0YC27_CHICK</name>
<evidence type="ECO:0000256" key="9">
    <source>
        <dbReference type="ARBA" id="ARBA00054080"/>
    </source>
</evidence>
<dbReference type="PROSITE" id="PS50240">
    <property type="entry name" value="TRYPSIN_DOM"/>
    <property type="match status" value="1"/>
</dbReference>
<accession>A0A8V0YC27</accession>
<keyword evidence="13" id="KW-0812">Transmembrane</keyword>
<proteinExistence type="predicted"/>
<dbReference type="RefSeq" id="XP_426221.4">
    <property type="nucleotide sequence ID" value="XM_426221.7"/>
</dbReference>
<dbReference type="SMART" id="SM00020">
    <property type="entry name" value="Tryp_SPc"/>
    <property type="match status" value="1"/>
</dbReference>
<dbReference type="CDD" id="cd00190">
    <property type="entry name" value="Tryp_SPc"/>
    <property type="match status" value="1"/>
</dbReference>
<dbReference type="GeneTree" id="ENSGT00940000156020"/>
<reference evidence="15" key="2">
    <citation type="submission" date="2025-08" db="UniProtKB">
        <authorList>
            <consortium name="Ensembl"/>
        </authorList>
    </citation>
    <scope>IDENTIFICATION</scope>
    <source>
        <strain evidence="15">broiler</strain>
    </source>
</reference>